<dbReference type="EMBL" id="BONR01000006">
    <property type="protein sequence ID" value="GIG55473.1"/>
    <property type="molecule type" value="Genomic_DNA"/>
</dbReference>
<organism evidence="2 3">
    <name type="scientific">Demequina activiva</name>
    <dbReference type="NCBI Taxonomy" id="1582364"/>
    <lineage>
        <taxon>Bacteria</taxon>
        <taxon>Bacillati</taxon>
        <taxon>Actinomycetota</taxon>
        <taxon>Actinomycetes</taxon>
        <taxon>Micrococcales</taxon>
        <taxon>Demequinaceae</taxon>
        <taxon>Demequina</taxon>
    </lineage>
</organism>
<dbReference type="AlphaFoldDB" id="A0A919Q788"/>
<name>A0A919Q788_9MICO</name>
<dbReference type="InterPro" id="IPR050706">
    <property type="entry name" value="Cyclic-di-GMP_PDE-like"/>
</dbReference>
<evidence type="ECO:0000259" key="1">
    <source>
        <dbReference type="PROSITE" id="PS50883"/>
    </source>
</evidence>
<dbReference type="Gene3D" id="3.20.20.450">
    <property type="entry name" value="EAL domain"/>
    <property type="match status" value="1"/>
</dbReference>
<dbReference type="InterPro" id="IPR035919">
    <property type="entry name" value="EAL_sf"/>
</dbReference>
<reference evidence="2" key="1">
    <citation type="submission" date="2021-01" db="EMBL/GenBank/DDBJ databases">
        <title>Whole genome shotgun sequence of Demequina activiva NBRC 110675.</title>
        <authorList>
            <person name="Komaki H."/>
            <person name="Tamura T."/>
        </authorList>
    </citation>
    <scope>NUCLEOTIDE SEQUENCE</scope>
    <source>
        <strain evidence="2">NBRC 110675</strain>
    </source>
</reference>
<keyword evidence="3" id="KW-1185">Reference proteome</keyword>
<dbReference type="RefSeq" id="WP_203657017.1">
    <property type="nucleotide sequence ID" value="NZ_BONR01000006.1"/>
</dbReference>
<gene>
    <name evidence="2" type="ORF">Dac01nite_22250</name>
</gene>
<evidence type="ECO:0000313" key="2">
    <source>
        <dbReference type="EMBL" id="GIG55473.1"/>
    </source>
</evidence>
<comment type="caution">
    <text evidence="2">The sequence shown here is derived from an EMBL/GenBank/DDBJ whole genome shotgun (WGS) entry which is preliminary data.</text>
</comment>
<proteinExistence type="predicted"/>
<dbReference type="PROSITE" id="PS50883">
    <property type="entry name" value="EAL"/>
    <property type="match status" value="1"/>
</dbReference>
<sequence>MTHSPGAAPVPWHLPATGRHAHTRSTRVLLGRQGIFTADRGLYGYELLFRAPGRMGLRVDLWNARQQDRATEHVIAAAFHMATHPPIDMLAFINFTRSYLVDRADVGFRPDQAVIEVVESAFADEPLRQRLGDLQRRGYRIAIDDFVGTASQMALLSHAEFVKVDVRDLVAQGPDLVARARAHGSTLVAERVETRAMLEWCEELGFDLYQGHGFEPAIVMDRGHAELAA</sequence>
<dbReference type="PANTHER" id="PTHR33121:SF76">
    <property type="entry name" value="SIGNALING PROTEIN"/>
    <property type="match status" value="1"/>
</dbReference>
<protein>
    <recommendedName>
        <fullName evidence="1">EAL domain-containing protein</fullName>
    </recommendedName>
</protein>
<dbReference type="GO" id="GO:0071111">
    <property type="term" value="F:cyclic-guanylate-specific phosphodiesterase activity"/>
    <property type="evidence" value="ECO:0007669"/>
    <property type="project" value="InterPro"/>
</dbReference>
<dbReference type="Proteomes" id="UP000652354">
    <property type="component" value="Unassembled WGS sequence"/>
</dbReference>
<dbReference type="SUPFAM" id="SSF141868">
    <property type="entry name" value="EAL domain-like"/>
    <property type="match status" value="1"/>
</dbReference>
<dbReference type="InterPro" id="IPR001633">
    <property type="entry name" value="EAL_dom"/>
</dbReference>
<dbReference type="PANTHER" id="PTHR33121">
    <property type="entry name" value="CYCLIC DI-GMP PHOSPHODIESTERASE PDEF"/>
    <property type="match status" value="1"/>
</dbReference>
<dbReference type="Pfam" id="PF00563">
    <property type="entry name" value="EAL"/>
    <property type="match status" value="1"/>
</dbReference>
<feature type="domain" description="EAL" evidence="1">
    <location>
        <begin position="1"/>
        <end position="229"/>
    </location>
</feature>
<accession>A0A919Q788</accession>
<dbReference type="SMART" id="SM00052">
    <property type="entry name" value="EAL"/>
    <property type="match status" value="1"/>
</dbReference>
<evidence type="ECO:0000313" key="3">
    <source>
        <dbReference type="Proteomes" id="UP000652354"/>
    </source>
</evidence>